<accession>A0ABR7SKZ6</accession>
<evidence type="ECO:0000313" key="2">
    <source>
        <dbReference type="EMBL" id="MBC9716146.1"/>
    </source>
</evidence>
<keyword evidence="3" id="KW-1185">Reference proteome</keyword>
<protein>
    <recommendedName>
        <fullName evidence="4">Secreted protein</fullName>
    </recommendedName>
</protein>
<reference evidence="2 3" key="1">
    <citation type="submission" date="2020-08" db="EMBL/GenBank/DDBJ databases">
        <title>Genemic of Streptomyces polyaspartic.</title>
        <authorList>
            <person name="Liu W."/>
        </authorList>
    </citation>
    <scope>NUCLEOTIDE SEQUENCE [LARGE SCALE GENOMIC DNA]</scope>
    <source>
        <strain evidence="2 3">TRM66268-LWL</strain>
    </source>
</reference>
<evidence type="ECO:0008006" key="4">
    <source>
        <dbReference type="Google" id="ProtNLM"/>
    </source>
</evidence>
<sequence>MRGLLAAAAALGLVLGAVGPAQAHPVVVEVLADVPGGPSMTVEHTGLVPGPVYDPVVDSAEGPRKCQLRYHEYYPTDGCGGFTVSTTLHGVRDLPGYIAGNLGDDGFSAAADTARTFGCTAADGSFDWSTSFVVRTTQQPLAWVYYHGDAGWVVSAHRSDPTREFGPGFFLNFAAVDFTCPEGRSRVQYGLKVSNITVSTPETNDVFGKMTWRAEGPFYW</sequence>
<feature type="chain" id="PRO_5046229672" description="Secreted protein" evidence="1">
    <location>
        <begin position="24"/>
        <end position="220"/>
    </location>
</feature>
<evidence type="ECO:0000256" key="1">
    <source>
        <dbReference type="SAM" id="SignalP"/>
    </source>
</evidence>
<gene>
    <name evidence="2" type="ORF">H9Y04_26770</name>
</gene>
<evidence type="ECO:0000313" key="3">
    <source>
        <dbReference type="Proteomes" id="UP000642284"/>
    </source>
</evidence>
<name>A0ABR7SKZ6_9ACTN</name>
<comment type="caution">
    <text evidence="2">The sequence shown here is derived from an EMBL/GenBank/DDBJ whole genome shotgun (WGS) entry which is preliminary data.</text>
</comment>
<proteinExistence type="predicted"/>
<feature type="signal peptide" evidence="1">
    <location>
        <begin position="1"/>
        <end position="23"/>
    </location>
</feature>
<dbReference type="RefSeq" id="WP_187816604.1">
    <property type="nucleotide sequence ID" value="NZ_JACTVJ010000013.1"/>
</dbReference>
<dbReference type="EMBL" id="JACTVJ010000013">
    <property type="protein sequence ID" value="MBC9716146.1"/>
    <property type="molecule type" value="Genomic_DNA"/>
</dbReference>
<organism evidence="2 3">
    <name type="scientific">Streptomyces polyasparticus</name>
    <dbReference type="NCBI Taxonomy" id="2767826"/>
    <lineage>
        <taxon>Bacteria</taxon>
        <taxon>Bacillati</taxon>
        <taxon>Actinomycetota</taxon>
        <taxon>Actinomycetes</taxon>
        <taxon>Kitasatosporales</taxon>
        <taxon>Streptomycetaceae</taxon>
        <taxon>Streptomyces</taxon>
    </lineage>
</organism>
<dbReference type="Proteomes" id="UP000642284">
    <property type="component" value="Unassembled WGS sequence"/>
</dbReference>
<keyword evidence="1" id="KW-0732">Signal</keyword>